<organism evidence="2 3">
    <name type="scientific">Schaedlerella arabinosiphila</name>
    <dbReference type="NCBI Taxonomy" id="2044587"/>
    <lineage>
        <taxon>Bacteria</taxon>
        <taxon>Bacillati</taxon>
        <taxon>Bacillota</taxon>
        <taxon>Clostridia</taxon>
        <taxon>Lachnospirales</taxon>
        <taxon>Lachnospiraceae</taxon>
        <taxon>Schaedlerella</taxon>
    </lineage>
</organism>
<dbReference type="SUPFAM" id="SSF48452">
    <property type="entry name" value="TPR-like"/>
    <property type="match status" value="1"/>
</dbReference>
<feature type="domain" description="Glycosyltransferase 2-like" evidence="1">
    <location>
        <begin position="16"/>
        <end position="132"/>
    </location>
</feature>
<keyword evidence="2" id="KW-0808">Transferase</keyword>
<dbReference type="EMBL" id="RHJS01000002">
    <property type="protein sequence ID" value="RRK33709.1"/>
    <property type="molecule type" value="Genomic_DNA"/>
</dbReference>
<dbReference type="Gene3D" id="3.90.550.10">
    <property type="entry name" value="Spore Coat Polysaccharide Biosynthesis Protein SpsA, Chain A"/>
    <property type="match status" value="1"/>
</dbReference>
<dbReference type="Pfam" id="PF00535">
    <property type="entry name" value="Glycos_transf_2"/>
    <property type="match status" value="1"/>
</dbReference>
<comment type="caution">
    <text evidence="2">The sequence shown here is derived from an EMBL/GenBank/DDBJ whole genome shotgun (WGS) entry which is preliminary data.</text>
</comment>
<keyword evidence="3" id="KW-1185">Reference proteome</keyword>
<sequence>MHMEIKLSISLLASDRRESLERCLDSLKPLLTKVPCELIIVFTGTDEEVKKIAEKYTPQVIPFQWCSDFSAARNAGLEKARGEWFLYLDDDEWFDDIEEICAFFLSGEYRDYQSAHYIQRNYQDWEGTRYSDFSAFRMVKRQPWTRFQNPIHEELAPRKEPCKYFQTCVHHYGYAQERRETKGSQKNARNISLLEQSVREQPAFVKNYLQLAKEYDLEGDWKTAEKYCRTGRSICQNTEDRCSKGWLQAYLSHLLCSRPGKQQAIGEIEEIIEKEDPLELILLVLYQELVHLYKEEREPEKAVLYGIKFEQLLNDLDSNAGIWEKQGYGEFDENYVKNPERLYALWADCTACALALDDLEHASHFMELFPWKEESLLCRYYPDFEEWRENFGSGFAVIASRVLDSLADHPDSLGGSDTLDVSTIPDGAAPVYLCFVRALSLLTDGRRTQGERLSIWCMEHSDDSYLQQVILHEALLNRIDLSALAVRMDLYAWDSSVEESLKDIPYTLSCSVLESAEKLQEDCPLHSLCLRKHTLKLKLIKGFFMWEELTGMLESYCQCILAFYKSQYKSEMFEEKSCVFLPGECRFAMTALDALNRLERGTPTEAVHLFRTCIKIFPSMTGVLTELLRQVLRRIHDPALQAAEEFFRLAGQMKGTLSTLLEAGQTVQAAGILDQLLPLMPEDVELIRMRQELIRRTKL</sequence>
<evidence type="ECO:0000313" key="3">
    <source>
        <dbReference type="Proteomes" id="UP000274920"/>
    </source>
</evidence>
<dbReference type="SUPFAM" id="SSF53448">
    <property type="entry name" value="Nucleotide-diphospho-sugar transferases"/>
    <property type="match status" value="1"/>
</dbReference>
<reference evidence="2" key="1">
    <citation type="submission" date="2018-10" db="EMBL/GenBank/DDBJ databases">
        <title>Schaedlerella arabinophila gen. nov. sp. nov., isolated from the mouse intestinal tract and comparative analysis with the genome of the closely related altered Schaedler flora strain ASF502.</title>
        <authorList>
            <person name="Miyake S."/>
            <person name="Soh M."/>
            <person name="Seedorf H."/>
        </authorList>
    </citation>
    <scope>NUCLEOTIDE SEQUENCE [LARGE SCALE GENOMIC DNA]</scope>
    <source>
        <strain evidence="2">DSM 106076</strain>
    </source>
</reference>
<accession>A0A426DLR4</accession>
<evidence type="ECO:0000259" key="1">
    <source>
        <dbReference type="Pfam" id="PF00535"/>
    </source>
</evidence>
<evidence type="ECO:0000313" key="2">
    <source>
        <dbReference type="EMBL" id="RRK33709.1"/>
    </source>
</evidence>
<dbReference type="Proteomes" id="UP000274920">
    <property type="component" value="Unassembled WGS sequence"/>
</dbReference>
<dbReference type="PANTHER" id="PTHR43630:SF2">
    <property type="entry name" value="GLYCOSYLTRANSFERASE"/>
    <property type="match status" value="1"/>
</dbReference>
<gene>
    <name evidence="2" type="ORF">EBB54_21860</name>
</gene>
<dbReference type="InterPro" id="IPR029044">
    <property type="entry name" value="Nucleotide-diphossugar_trans"/>
</dbReference>
<dbReference type="AlphaFoldDB" id="A0A426DLR4"/>
<dbReference type="GO" id="GO:0016740">
    <property type="term" value="F:transferase activity"/>
    <property type="evidence" value="ECO:0007669"/>
    <property type="project" value="UniProtKB-KW"/>
</dbReference>
<protein>
    <submittedName>
        <fullName evidence="2">Glycosyltransferase</fullName>
    </submittedName>
</protein>
<dbReference type="InterPro" id="IPR011990">
    <property type="entry name" value="TPR-like_helical_dom_sf"/>
</dbReference>
<proteinExistence type="predicted"/>
<dbReference type="PANTHER" id="PTHR43630">
    <property type="entry name" value="POLY-BETA-1,6-N-ACETYL-D-GLUCOSAMINE SYNTHASE"/>
    <property type="match status" value="1"/>
</dbReference>
<name>A0A426DLR4_9FIRM</name>
<dbReference type="InterPro" id="IPR001173">
    <property type="entry name" value="Glyco_trans_2-like"/>
</dbReference>